<sequence length="77" mass="8818">MPNLPFAFCDFLPFMVHLAGHIPPNKVYERLLGNGPKNSICLIRHRQMQAFLPGTMEPKAAKFPAIYTIYNYLIIII</sequence>
<organism evidence="1 2">
    <name type="scientific">Neobacillus notoginsengisoli</name>
    <dbReference type="NCBI Taxonomy" id="1578198"/>
    <lineage>
        <taxon>Bacteria</taxon>
        <taxon>Bacillati</taxon>
        <taxon>Bacillota</taxon>
        <taxon>Bacilli</taxon>
        <taxon>Bacillales</taxon>
        <taxon>Bacillaceae</taxon>
        <taxon>Neobacillus</taxon>
    </lineage>
</organism>
<comment type="caution">
    <text evidence="1">The sequence shown here is derived from an EMBL/GenBank/DDBJ whole genome shotgun (WGS) entry which is preliminary data.</text>
</comment>
<dbReference type="EMBL" id="QWEG01000006">
    <property type="protein sequence ID" value="RHW40723.1"/>
    <property type="molecule type" value="Genomic_DNA"/>
</dbReference>
<evidence type="ECO:0000313" key="2">
    <source>
        <dbReference type="Proteomes" id="UP000284416"/>
    </source>
</evidence>
<dbReference type="AlphaFoldDB" id="A0A417YU76"/>
<protein>
    <submittedName>
        <fullName evidence="1">Uncharacterized protein</fullName>
    </submittedName>
</protein>
<keyword evidence="2" id="KW-1185">Reference proteome</keyword>
<dbReference type="Proteomes" id="UP000284416">
    <property type="component" value="Unassembled WGS sequence"/>
</dbReference>
<name>A0A417YU76_9BACI</name>
<proteinExistence type="predicted"/>
<gene>
    <name evidence="1" type="ORF">D1B31_11060</name>
</gene>
<evidence type="ECO:0000313" key="1">
    <source>
        <dbReference type="EMBL" id="RHW40723.1"/>
    </source>
</evidence>
<reference evidence="1 2" key="1">
    <citation type="journal article" date="2017" name="Int. J. Syst. Evol. Microbiol.">
        <title>Bacillus notoginsengisoli sp. nov., a novel bacterium isolated from the rhizosphere of Panax notoginseng.</title>
        <authorList>
            <person name="Zhang M.Y."/>
            <person name="Cheng J."/>
            <person name="Cai Y."/>
            <person name="Zhang T.Y."/>
            <person name="Wu Y.Y."/>
            <person name="Manikprabhu D."/>
            <person name="Li W.J."/>
            <person name="Zhang Y.X."/>
        </authorList>
    </citation>
    <scope>NUCLEOTIDE SEQUENCE [LARGE SCALE GENOMIC DNA]</scope>
    <source>
        <strain evidence="1 2">JCM 30743</strain>
    </source>
</reference>
<accession>A0A417YU76</accession>